<evidence type="ECO:0000313" key="1">
    <source>
        <dbReference type="EMBL" id="OBX79511.1"/>
    </source>
</evidence>
<dbReference type="AlphaFoldDB" id="A0A1B8QD42"/>
<evidence type="ECO:0000313" key="4">
    <source>
        <dbReference type="Proteomes" id="UP000255193"/>
    </source>
</evidence>
<dbReference type="RefSeq" id="WP_067058107.1">
    <property type="nucleotide sequence ID" value="NZ_CP171125.1"/>
</dbReference>
<evidence type="ECO:0000313" key="3">
    <source>
        <dbReference type="Proteomes" id="UP000092508"/>
    </source>
</evidence>
<name>A0A1B8QD42_9GAMM</name>
<reference evidence="2 4" key="2">
    <citation type="submission" date="2018-06" db="EMBL/GenBank/DDBJ databases">
        <authorList>
            <consortium name="Pathogen Informatics"/>
            <person name="Doyle S."/>
        </authorList>
    </citation>
    <scope>NUCLEOTIDE SEQUENCE [LARGE SCALE GENOMIC DNA]</scope>
    <source>
        <strain evidence="2 4">NCTC11091</strain>
    </source>
</reference>
<dbReference type="Proteomes" id="UP000092508">
    <property type="component" value="Unassembled WGS sequence"/>
</dbReference>
<dbReference type="STRING" id="34059.A9308_00305"/>
<sequence length="185" mass="20750">MEFDDLIEYLDSDANEFGLSALATHGFLTATLVGKPLANWQAMLFEGHQAQVSPDVLTAIGEWRDELQAALQEDHTIELPFDIDELDELMGAEDFDIDDTALAEWSVGFVDAMYASEDEADDWFADADTEEDVAMLTLPMVLFSGIDEEQDDMQALLQDQDTVRQMAAAMEKNLVELYLLFHTND</sequence>
<dbReference type="EMBL" id="UGQA01000001">
    <property type="protein sequence ID" value="STY94437.1"/>
    <property type="molecule type" value="Genomic_DNA"/>
</dbReference>
<organism evidence="1 3">
    <name type="scientific">Faucicola atlantae</name>
    <dbReference type="NCBI Taxonomy" id="34059"/>
    <lineage>
        <taxon>Bacteria</taxon>
        <taxon>Pseudomonadati</taxon>
        <taxon>Pseudomonadota</taxon>
        <taxon>Gammaproteobacteria</taxon>
        <taxon>Moraxellales</taxon>
        <taxon>Moraxellaceae</taxon>
        <taxon>Faucicola</taxon>
    </lineage>
</organism>
<dbReference type="Proteomes" id="UP000255193">
    <property type="component" value="Unassembled WGS sequence"/>
</dbReference>
<reference evidence="1 3" key="1">
    <citation type="submission" date="2016-06" db="EMBL/GenBank/DDBJ databases">
        <title>Draft genome of Moraxella atlantae CCUG 66109.</title>
        <authorList>
            <person name="Salva-Serra F."/>
            <person name="Engstrom-Jakobsson H."/>
            <person name="Thorell K."/>
            <person name="Gonzales-Siles L."/>
            <person name="Karlsson R."/>
            <person name="Boulund F."/>
            <person name="Engstrand L."/>
            <person name="Kristiansson E."/>
            <person name="Moore E."/>
        </authorList>
    </citation>
    <scope>NUCLEOTIDE SEQUENCE [LARGE SCALE GENOMIC DNA]</scope>
    <source>
        <strain evidence="1 3">CCUG 66109</strain>
    </source>
</reference>
<dbReference type="InterPro" id="IPR036255">
    <property type="entry name" value="YgfB-like_sf"/>
</dbReference>
<dbReference type="EMBL" id="LZMZ01000012">
    <property type="protein sequence ID" value="OBX79511.1"/>
    <property type="molecule type" value="Genomic_DNA"/>
</dbReference>
<proteinExistence type="predicted"/>
<evidence type="ECO:0000313" key="2">
    <source>
        <dbReference type="EMBL" id="STY94437.1"/>
    </source>
</evidence>
<dbReference type="OrthoDB" id="7008537at2"/>
<protein>
    <submittedName>
        <fullName evidence="2">Predicted metal-binding protein related to the C-terminal domain of SecA</fullName>
    </submittedName>
    <submittedName>
        <fullName evidence="1">YgfB and YecA protein</fullName>
    </submittedName>
</protein>
<accession>A0A1B8QD42</accession>
<dbReference type="SUPFAM" id="SSF101327">
    <property type="entry name" value="YgfB-like"/>
    <property type="match status" value="1"/>
</dbReference>
<gene>
    <name evidence="1" type="ORF">A9308_00305</name>
    <name evidence="2" type="ORF">NCTC11091_00201</name>
</gene>